<evidence type="ECO:0000256" key="3">
    <source>
        <dbReference type="ARBA" id="ARBA00022898"/>
    </source>
</evidence>
<dbReference type="SUPFAM" id="SSF53686">
    <property type="entry name" value="Tryptophan synthase beta subunit-like PLP-dependent enzymes"/>
    <property type="match status" value="1"/>
</dbReference>
<name>F5YDD9_LEAAZ</name>
<dbReference type="KEGG" id="taz:TREAZ_1614"/>
<dbReference type="InParanoid" id="F5YDD9"/>
<sequence length="297" mass="32573">MNILDLVGNTPLLELRKIPHAGAQLFAKAEFCNPSGSVKDRAAKAMILDGIKQGSLKPGKIIIDATSGNTGIAYAMMGAYLGYPVKLYLPANASNERKGLMRRYNAQIVETDPLESSDGALLAARKEVEQNPEKYFYPNQYANDENWKAHYNGTALEIWEQSNHRITHFICGMGTSGTFTGCARRLKELNPNVKVIAVQPDSPFHGIEGTKHMASTIRPEFYDERLPDEFIEVNTEESYALARQLAAVEGLFVGVSSAANVLAALHLAEKLPPDAVVVTILCDGGIRYLSDPFWETA</sequence>
<proteinExistence type="inferred from homology"/>
<evidence type="ECO:0000313" key="5">
    <source>
        <dbReference type="EMBL" id="AEF83471.1"/>
    </source>
</evidence>
<dbReference type="GO" id="GO:0016829">
    <property type="term" value="F:lyase activity"/>
    <property type="evidence" value="ECO:0007669"/>
    <property type="project" value="UniProtKB-KW"/>
</dbReference>
<dbReference type="GO" id="GO:0004124">
    <property type="term" value="F:cysteine synthase activity"/>
    <property type="evidence" value="ECO:0007669"/>
    <property type="project" value="UniProtKB-EC"/>
</dbReference>
<dbReference type="Pfam" id="PF00291">
    <property type="entry name" value="PALP"/>
    <property type="match status" value="1"/>
</dbReference>
<evidence type="ECO:0000256" key="2">
    <source>
        <dbReference type="ARBA" id="ARBA00007103"/>
    </source>
</evidence>
<gene>
    <name evidence="5" type="ordered locus">TREAZ_1614</name>
</gene>
<dbReference type="PROSITE" id="PS00901">
    <property type="entry name" value="CYS_SYNTHASE"/>
    <property type="match status" value="1"/>
</dbReference>
<dbReference type="OrthoDB" id="9808024at2"/>
<dbReference type="eggNOG" id="COG0031">
    <property type="taxonomic scope" value="Bacteria"/>
</dbReference>
<dbReference type="EC" id="2.5.1.47" evidence="5"/>
<reference evidence="5 6" key="2">
    <citation type="journal article" date="2011" name="ISME J.">
        <title>RNA-seq reveals cooperative metabolic interactions between two termite-gut spirochete species in co-culture.</title>
        <authorList>
            <person name="Rosenthal A.Z."/>
            <person name="Matson E.G."/>
            <person name="Eldar A."/>
            <person name="Leadbetter J.R."/>
        </authorList>
    </citation>
    <scope>NUCLEOTIDE SEQUENCE [LARGE SCALE GENOMIC DNA]</scope>
    <source>
        <strain evidence="6">ATCC BAA-888 / DSM 13862 / ZAS-9</strain>
    </source>
</reference>
<keyword evidence="3" id="KW-0663">Pyridoxal phosphate</keyword>
<dbReference type="InterPro" id="IPR001216">
    <property type="entry name" value="P-phosphate_BS"/>
</dbReference>
<dbReference type="STRING" id="545695.TREAZ_1614"/>
<keyword evidence="5" id="KW-0456">Lyase</keyword>
<organism evidence="5 6">
    <name type="scientific">Leadbettera azotonutricia (strain ATCC BAA-888 / DSM 13862 / ZAS-9)</name>
    <name type="common">Treponema azotonutricium</name>
    <dbReference type="NCBI Taxonomy" id="545695"/>
    <lineage>
        <taxon>Bacteria</taxon>
        <taxon>Pseudomonadati</taxon>
        <taxon>Spirochaetota</taxon>
        <taxon>Spirochaetia</taxon>
        <taxon>Spirochaetales</taxon>
        <taxon>Breznakiellaceae</taxon>
        <taxon>Leadbettera</taxon>
    </lineage>
</organism>
<protein>
    <submittedName>
        <fullName evidence="5">Cysteine synthase B (O-acetylserine sulfhydrylase B) (O-acetylserine (Thiol)-lyase B) (CSase B)</fullName>
        <ecNumber evidence="5">2.5.1.47</ecNumber>
    </submittedName>
</protein>
<dbReference type="Gene3D" id="3.40.50.1100">
    <property type="match status" value="2"/>
</dbReference>
<dbReference type="Proteomes" id="UP000009222">
    <property type="component" value="Chromosome"/>
</dbReference>
<dbReference type="AlphaFoldDB" id="F5YDD9"/>
<feature type="domain" description="Tryptophan synthase beta chain-like PALP" evidence="4">
    <location>
        <begin position="4"/>
        <end position="283"/>
    </location>
</feature>
<dbReference type="FunFam" id="3.40.50.1100:FF:000003">
    <property type="entry name" value="Cystathionine beta-synthase"/>
    <property type="match status" value="1"/>
</dbReference>
<keyword evidence="6" id="KW-1185">Reference proteome</keyword>
<dbReference type="PANTHER" id="PTHR10314">
    <property type="entry name" value="CYSTATHIONINE BETA-SYNTHASE"/>
    <property type="match status" value="1"/>
</dbReference>
<dbReference type="RefSeq" id="WP_015710404.1">
    <property type="nucleotide sequence ID" value="NC_015577.1"/>
</dbReference>
<dbReference type="InterPro" id="IPR036052">
    <property type="entry name" value="TrpB-like_PALP_sf"/>
</dbReference>
<reference evidence="6" key="1">
    <citation type="submission" date="2009-12" db="EMBL/GenBank/DDBJ databases">
        <title>Complete sequence of Treponema azotonutricium strain ZAS-9.</title>
        <authorList>
            <person name="Tetu S.G."/>
            <person name="Matson E."/>
            <person name="Ren Q."/>
            <person name="Seshadri R."/>
            <person name="Elbourne L."/>
            <person name="Hassan K.A."/>
            <person name="Durkin A."/>
            <person name="Radune D."/>
            <person name="Mohamoud Y."/>
            <person name="Shay R."/>
            <person name="Jin S."/>
            <person name="Zhang X."/>
            <person name="Lucey K."/>
            <person name="Ballor N.R."/>
            <person name="Ottesen E."/>
            <person name="Rosenthal R."/>
            <person name="Allen A."/>
            <person name="Leadbetter J.R."/>
            <person name="Paulsen I.T."/>
        </authorList>
    </citation>
    <scope>NUCLEOTIDE SEQUENCE [LARGE SCALE GENOMIC DNA]</scope>
    <source>
        <strain evidence="6">ATCC BAA-888 / DSM 13862 / ZAS-9</strain>
    </source>
</reference>
<accession>F5YDD9</accession>
<dbReference type="EMBL" id="CP001841">
    <property type="protein sequence ID" value="AEF83471.1"/>
    <property type="molecule type" value="Genomic_DNA"/>
</dbReference>
<keyword evidence="5" id="KW-0808">Transferase</keyword>
<dbReference type="CDD" id="cd01561">
    <property type="entry name" value="CBS_like"/>
    <property type="match status" value="1"/>
</dbReference>
<dbReference type="InterPro" id="IPR050214">
    <property type="entry name" value="Cys_Synth/Cystath_Beta-Synth"/>
</dbReference>
<dbReference type="InterPro" id="IPR001926">
    <property type="entry name" value="TrpB-like_PALP"/>
</dbReference>
<dbReference type="GO" id="GO:0006535">
    <property type="term" value="P:cysteine biosynthetic process from serine"/>
    <property type="evidence" value="ECO:0007669"/>
    <property type="project" value="InterPro"/>
</dbReference>
<evidence type="ECO:0000256" key="1">
    <source>
        <dbReference type="ARBA" id="ARBA00001933"/>
    </source>
</evidence>
<dbReference type="HOGENOM" id="CLU_021018_1_0_12"/>
<comment type="similarity">
    <text evidence="2">Belongs to the cysteine synthase/cystathionine beta-synthase family.</text>
</comment>
<evidence type="ECO:0000259" key="4">
    <source>
        <dbReference type="Pfam" id="PF00291"/>
    </source>
</evidence>
<evidence type="ECO:0000313" key="6">
    <source>
        <dbReference type="Proteomes" id="UP000009222"/>
    </source>
</evidence>
<comment type="cofactor">
    <cofactor evidence="1">
        <name>pyridoxal 5'-phosphate</name>
        <dbReference type="ChEBI" id="CHEBI:597326"/>
    </cofactor>
</comment>